<dbReference type="AlphaFoldDB" id="A0A2W5T876"/>
<feature type="domain" description="SnoaL-like" evidence="1">
    <location>
        <begin position="9"/>
        <end position="103"/>
    </location>
</feature>
<evidence type="ECO:0000313" key="3">
    <source>
        <dbReference type="Proteomes" id="UP000248887"/>
    </source>
</evidence>
<dbReference type="InterPro" id="IPR032710">
    <property type="entry name" value="NTF2-like_dom_sf"/>
</dbReference>
<evidence type="ECO:0000259" key="1">
    <source>
        <dbReference type="Pfam" id="PF12680"/>
    </source>
</evidence>
<reference evidence="2 3" key="1">
    <citation type="submission" date="2017-08" db="EMBL/GenBank/DDBJ databases">
        <title>Infants hospitalized years apart are colonized by the same room-sourced microbial strains.</title>
        <authorList>
            <person name="Brooks B."/>
            <person name="Olm M.R."/>
            <person name="Firek B.A."/>
            <person name="Baker R."/>
            <person name="Thomas B.C."/>
            <person name="Morowitz M.J."/>
            <person name="Banfield J.F."/>
        </authorList>
    </citation>
    <scope>NUCLEOTIDE SEQUENCE [LARGE SCALE GENOMIC DNA]</scope>
    <source>
        <strain evidence="2">S2_005_001_R2_27</strain>
    </source>
</reference>
<organism evidence="2 3">
    <name type="scientific">Ancylobacter novellus</name>
    <name type="common">Thiobacillus novellus</name>
    <dbReference type="NCBI Taxonomy" id="921"/>
    <lineage>
        <taxon>Bacteria</taxon>
        <taxon>Pseudomonadati</taxon>
        <taxon>Pseudomonadota</taxon>
        <taxon>Alphaproteobacteria</taxon>
        <taxon>Hyphomicrobiales</taxon>
        <taxon>Xanthobacteraceae</taxon>
        <taxon>Ancylobacter</taxon>
    </lineage>
</organism>
<evidence type="ECO:0000313" key="2">
    <source>
        <dbReference type="EMBL" id="PZQ82620.1"/>
    </source>
</evidence>
<gene>
    <name evidence="2" type="ORF">DI549_10575</name>
</gene>
<proteinExistence type="predicted"/>
<dbReference type="SUPFAM" id="SSF54427">
    <property type="entry name" value="NTF2-like"/>
    <property type="match status" value="1"/>
</dbReference>
<dbReference type="Gene3D" id="3.10.450.50">
    <property type="match status" value="1"/>
</dbReference>
<dbReference type="Pfam" id="PF12680">
    <property type="entry name" value="SnoaL_2"/>
    <property type="match status" value="1"/>
</dbReference>
<accession>A0A2W5T876</accession>
<sequence>MTIKLPPSIQAYFDADNARSPDAVAAAFTDDAVVRDAGETRLGREAIRRWKVETDQKYASTLTEPFFITTENGKTQVTGHVSGDFPGSPVDLRYFFVLKGDKIADLEITV</sequence>
<dbReference type="Proteomes" id="UP000248887">
    <property type="component" value="Unassembled WGS sequence"/>
</dbReference>
<dbReference type="InterPro" id="IPR037401">
    <property type="entry name" value="SnoaL-like"/>
</dbReference>
<dbReference type="EMBL" id="QFQD01000030">
    <property type="protein sequence ID" value="PZQ82620.1"/>
    <property type="molecule type" value="Genomic_DNA"/>
</dbReference>
<name>A0A2W5T876_ANCNO</name>
<comment type="caution">
    <text evidence="2">The sequence shown here is derived from an EMBL/GenBank/DDBJ whole genome shotgun (WGS) entry which is preliminary data.</text>
</comment>
<protein>
    <submittedName>
        <fullName evidence="2">Polyketide cyclase</fullName>
    </submittedName>
</protein>